<comment type="caution">
    <text evidence="5">The sequence shown here is derived from an EMBL/GenBank/DDBJ whole genome shotgun (WGS) entry which is preliminary data.</text>
</comment>
<dbReference type="STRING" id="113226.A0A139ISC3"/>
<dbReference type="GO" id="GO:0032979">
    <property type="term" value="P:protein insertion into mitochondrial inner membrane from matrix"/>
    <property type="evidence" value="ECO:0007669"/>
    <property type="project" value="InterPro"/>
</dbReference>
<dbReference type="GO" id="GO:0005743">
    <property type="term" value="C:mitochondrial inner membrane"/>
    <property type="evidence" value="ECO:0007669"/>
    <property type="project" value="InterPro"/>
</dbReference>
<keyword evidence="3" id="KW-0496">Mitochondrion</keyword>
<dbReference type="EMBL" id="LFZO01000016">
    <property type="protein sequence ID" value="KXT17698.1"/>
    <property type="molecule type" value="Genomic_DNA"/>
</dbReference>
<dbReference type="Gene3D" id="3.10.450.240">
    <property type="match status" value="1"/>
</dbReference>
<evidence type="ECO:0000313" key="6">
    <source>
        <dbReference type="Proteomes" id="UP000073492"/>
    </source>
</evidence>
<dbReference type="PANTHER" id="PTHR28554:SF1">
    <property type="entry name" value="LARGE RIBOSOMAL SUBUNIT PROTEIN ML45"/>
    <property type="match status" value="1"/>
</dbReference>
<evidence type="ECO:0000256" key="3">
    <source>
        <dbReference type="ARBA" id="ARBA00023128"/>
    </source>
</evidence>
<reference evidence="5 6" key="1">
    <citation type="submission" date="2015-07" db="EMBL/GenBank/DDBJ databases">
        <title>Comparative genomics of the Sigatoka disease complex on banana suggests a link between parallel evolutionary changes in Pseudocercospora fijiensis and Pseudocercospora eumusae and increased virulence on the banana host.</title>
        <authorList>
            <person name="Chang T.-C."/>
            <person name="Salvucci A."/>
            <person name="Crous P.W."/>
            <person name="Stergiopoulos I."/>
        </authorList>
    </citation>
    <scope>NUCLEOTIDE SEQUENCE [LARGE SCALE GENOMIC DNA]</scope>
    <source>
        <strain evidence="5 6">CBS 116634</strain>
    </source>
</reference>
<keyword evidence="2" id="KW-0809">Transit peptide</keyword>
<dbReference type="Proteomes" id="UP000073492">
    <property type="component" value="Unassembled WGS sequence"/>
</dbReference>
<dbReference type="InterPro" id="IPR051975">
    <property type="entry name" value="mtLSU_mL45"/>
</dbReference>
<evidence type="ECO:0000313" key="5">
    <source>
        <dbReference type="EMBL" id="KXT17698.1"/>
    </source>
</evidence>
<dbReference type="OrthoDB" id="19619at2759"/>
<feature type="compositionally biased region" description="Polar residues" evidence="4">
    <location>
        <begin position="52"/>
        <end position="62"/>
    </location>
</feature>
<keyword evidence="6" id="KW-1185">Reference proteome</keyword>
<accession>A0A139ISC3</accession>
<gene>
    <name evidence="5" type="ORF">AC579_9011</name>
</gene>
<feature type="region of interest" description="Disordered" evidence="4">
    <location>
        <begin position="52"/>
        <end position="79"/>
    </location>
</feature>
<dbReference type="InterPro" id="IPR024621">
    <property type="entry name" value="Mba1"/>
</dbReference>
<dbReference type="PANTHER" id="PTHR28554">
    <property type="entry name" value="39S RIBOSOMAL PROTEIN L45, MITOCHONDRIAL"/>
    <property type="match status" value="1"/>
</dbReference>
<dbReference type="AlphaFoldDB" id="A0A139ISC3"/>
<name>A0A139ISC3_9PEZI</name>
<sequence length="355" mass="40487">MSKRNCISLLSTPKRFSASSCMRQCRSAAAAATALGSTTSSSSSTILRINMPSSKRPFSTSPRWRMNPNRMAGKGRQAPRKSISIQQKQQMEKLQASGEVLNYIGVIEGTFIPPTGDKLPSIFSNTRDRWKIEIYRLYSFMKYVQSRFMAFWFVKPALKLQRRKTPKIAQEIYEEMYRAFAAGNVTSGNIEGKLSPGFLKSLQSRINQRRPGDILQWKLHKYLERPRCVAYMFALPDVKGSNEKRSGIMQAIVRIRSQQSLVHVKRMKVLDPHGSKQLVVADVPVDRDGQAIPEEKIEEEERKNRKDITEYFVLHRLLRQGEVGEWQAWGTTTETGVEEIRKQEAATQKRLLGAA</sequence>
<evidence type="ECO:0000256" key="4">
    <source>
        <dbReference type="SAM" id="MobiDB-lite"/>
    </source>
</evidence>
<evidence type="ECO:0008006" key="7">
    <source>
        <dbReference type="Google" id="ProtNLM"/>
    </source>
</evidence>
<protein>
    <recommendedName>
        <fullName evidence="7">Tim44-like domain-containing protein</fullName>
    </recommendedName>
</protein>
<organism evidence="5 6">
    <name type="scientific">Pseudocercospora musae</name>
    <dbReference type="NCBI Taxonomy" id="113226"/>
    <lineage>
        <taxon>Eukaryota</taxon>
        <taxon>Fungi</taxon>
        <taxon>Dikarya</taxon>
        <taxon>Ascomycota</taxon>
        <taxon>Pezizomycotina</taxon>
        <taxon>Dothideomycetes</taxon>
        <taxon>Dothideomycetidae</taxon>
        <taxon>Mycosphaerellales</taxon>
        <taxon>Mycosphaerellaceae</taxon>
        <taxon>Pseudocercospora</taxon>
    </lineage>
</organism>
<evidence type="ECO:0000256" key="2">
    <source>
        <dbReference type="ARBA" id="ARBA00022946"/>
    </source>
</evidence>
<evidence type="ECO:0000256" key="1">
    <source>
        <dbReference type="ARBA" id="ARBA00004173"/>
    </source>
</evidence>
<comment type="subcellular location">
    <subcellularLocation>
        <location evidence="1">Mitochondrion</location>
    </subcellularLocation>
</comment>
<dbReference type="Pfam" id="PF07961">
    <property type="entry name" value="MBA1"/>
    <property type="match status" value="1"/>
</dbReference>
<proteinExistence type="predicted"/>